<evidence type="ECO:0000313" key="1">
    <source>
        <dbReference type="EMBL" id="SVD87530.1"/>
    </source>
</evidence>
<reference evidence="1" key="1">
    <citation type="submission" date="2018-05" db="EMBL/GenBank/DDBJ databases">
        <authorList>
            <person name="Lanie J.A."/>
            <person name="Ng W.-L."/>
            <person name="Kazmierczak K.M."/>
            <person name="Andrzejewski T.M."/>
            <person name="Davidsen T.M."/>
            <person name="Wayne K.J."/>
            <person name="Tettelin H."/>
            <person name="Glass J.I."/>
            <person name="Rusch D."/>
            <person name="Podicherti R."/>
            <person name="Tsui H.-C.T."/>
            <person name="Winkler M.E."/>
        </authorList>
    </citation>
    <scope>NUCLEOTIDE SEQUENCE</scope>
</reference>
<organism evidence="1">
    <name type="scientific">marine metagenome</name>
    <dbReference type="NCBI Taxonomy" id="408172"/>
    <lineage>
        <taxon>unclassified sequences</taxon>
        <taxon>metagenomes</taxon>
        <taxon>ecological metagenomes</taxon>
    </lineage>
</organism>
<gene>
    <name evidence="1" type="ORF">METZ01_LOCUS440384</name>
</gene>
<accession>A0A382YWQ3</accession>
<proteinExistence type="predicted"/>
<dbReference type="EMBL" id="UINC01179046">
    <property type="protein sequence ID" value="SVD87530.1"/>
    <property type="molecule type" value="Genomic_DNA"/>
</dbReference>
<feature type="non-terminal residue" evidence="1">
    <location>
        <position position="27"/>
    </location>
</feature>
<sequence>MSPKRRIGQTFVELATALTQADDAPGR</sequence>
<protein>
    <submittedName>
        <fullName evidence="1">Uncharacterized protein</fullName>
    </submittedName>
</protein>
<name>A0A382YWQ3_9ZZZZ</name>
<dbReference type="AlphaFoldDB" id="A0A382YWQ3"/>